<comment type="caution">
    <text evidence="2">The sequence shown here is derived from an EMBL/GenBank/DDBJ whole genome shotgun (WGS) entry which is preliminary data.</text>
</comment>
<protein>
    <submittedName>
        <fullName evidence="2">Ribonuclease H protein</fullName>
    </submittedName>
</protein>
<evidence type="ECO:0000259" key="1">
    <source>
        <dbReference type="Pfam" id="PF13456"/>
    </source>
</evidence>
<feature type="domain" description="RNase H type-1" evidence="1">
    <location>
        <begin position="17"/>
        <end position="135"/>
    </location>
</feature>
<keyword evidence="3" id="KW-1185">Reference proteome</keyword>
<dbReference type="Pfam" id="PF13456">
    <property type="entry name" value="RVT_3"/>
    <property type="match status" value="1"/>
</dbReference>
<dbReference type="InterPro" id="IPR044730">
    <property type="entry name" value="RNase_H-like_dom_plant"/>
</dbReference>
<dbReference type="InterPro" id="IPR036397">
    <property type="entry name" value="RNaseH_sf"/>
</dbReference>
<dbReference type="PANTHER" id="PTHR47074:SF11">
    <property type="entry name" value="REVERSE TRANSCRIPTASE-LIKE PROTEIN"/>
    <property type="match status" value="1"/>
</dbReference>
<dbReference type="SUPFAM" id="SSF53098">
    <property type="entry name" value="Ribonuclease H-like"/>
    <property type="match status" value="1"/>
</dbReference>
<sequence length="148" mass="16027">MGLQGWLKPPFGTIKVNCDGGWCSRTGRGGFGWVARDFAGIFKGAGGVGNIMCVSSVMAEAEAVRLALLWCVEGGFALETDSQVLVDMIRGSLRPEAVLDDILWDIVLLKQQLCAVEFLYAPRSSNEAAHLMASYVMHVGDPIWLLHA</sequence>
<dbReference type="EMBL" id="SMOL01000559">
    <property type="protein sequence ID" value="KAB2605709.1"/>
    <property type="molecule type" value="Genomic_DNA"/>
</dbReference>
<gene>
    <name evidence="2" type="ORF">D8674_005426</name>
</gene>
<organism evidence="2 3">
    <name type="scientific">Pyrus ussuriensis x Pyrus communis</name>
    <dbReference type="NCBI Taxonomy" id="2448454"/>
    <lineage>
        <taxon>Eukaryota</taxon>
        <taxon>Viridiplantae</taxon>
        <taxon>Streptophyta</taxon>
        <taxon>Embryophyta</taxon>
        <taxon>Tracheophyta</taxon>
        <taxon>Spermatophyta</taxon>
        <taxon>Magnoliopsida</taxon>
        <taxon>eudicotyledons</taxon>
        <taxon>Gunneridae</taxon>
        <taxon>Pentapetalae</taxon>
        <taxon>rosids</taxon>
        <taxon>fabids</taxon>
        <taxon>Rosales</taxon>
        <taxon>Rosaceae</taxon>
        <taxon>Amygdaloideae</taxon>
        <taxon>Maleae</taxon>
        <taxon>Pyrus</taxon>
    </lineage>
</organism>
<proteinExistence type="predicted"/>
<reference evidence="2 3" key="3">
    <citation type="submission" date="2019-11" db="EMBL/GenBank/DDBJ databases">
        <title>A de novo genome assembly of a pear dwarfing rootstock.</title>
        <authorList>
            <person name="Wang F."/>
            <person name="Wang J."/>
            <person name="Li S."/>
            <person name="Zhang Y."/>
            <person name="Fang M."/>
            <person name="Ma L."/>
            <person name="Zhao Y."/>
            <person name="Jiang S."/>
        </authorList>
    </citation>
    <scope>NUCLEOTIDE SEQUENCE [LARGE SCALE GENOMIC DNA]</scope>
    <source>
        <strain evidence="2">S2</strain>
        <tissue evidence="2">Leaf</tissue>
    </source>
</reference>
<dbReference type="CDD" id="cd06222">
    <property type="entry name" value="RNase_H_like"/>
    <property type="match status" value="1"/>
</dbReference>
<name>A0A5N5FRE7_9ROSA</name>
<dbReference type="PANTHER" id="PTHR47074">
    <property type="entry name" value="BNAC02G40300D PROTEIN"/>
    <property type="match status" value="1"/>
</dbReference>
<evidence type="ECO:0000313" key="2">
    <source>
        <dbReference type="EMBL" id="KAB2605709.1"/>
    </source>
</evidence>
<evidence type="ECO:0000313" key="3">
    <source>
        <dbReference type="Proteomes" id="UP000327157"/>
    </source>
</evidence>
<dbReference type="GO" id="GO:0003676">
    <property type="term" value="F:nucleic acid binding"/>
    <property type="evidence" value="ECO:0007669"/>
    <property type="project" value="InterPro"/>
</dbReference>
<dbReference type="AlphaFoldDB" id="A0A5N5FRE7"/>
<dbReference type="InterPro" id="IPR052929">
    <property type="entry name" value="RNase_H-like_EbsB-rel"/>
</dbReference>
<reference evidence="2 3" key="1">
    <citation type="submission" date="2019-09" db="EMBL/GenBank/DDBJ databases">
        <authorList>
            <person name="Ou C."/>
        </authorList>
    </citation>
    <scope>NUCLEOTIDE SEQUENCE [LARGE SCALE GENOMIC DNA]</scope>
    <source>
        <strain evidence="2">S2</strain>
        <tissue evidence="2">Leaf</tissue>
    </source>
</reference>
<dbReference type="InterPro" id="IPR012337">
    <property type="entry name" value="RNaseH-like_sf"/>
</dbReference>
<accession>A0A5N5FRE7</accession>
<dbReference type="Gene3D" id="3.30.420.10">
    <property type="entry name" value="Ribonuclease H-like superfamily/Ribonuclease H"/>
    <property type="match status" value="1"/>
</dbReference>
<dbReference type="OrthoDB" id="1297712at2759"/>
<dbReference type="InterPro" id="IPR002156">
    <property type="entry name" value="RNaseH_domain"/>
</dbReference>
<dbReference type="GO" id="GO:0004523">
    <property type="term" value="F:RNA-DNA hybrid ribonuclease activity"/>
    <property type="evidence" value="ECO:0007669"/>
    <property type="project" value="InterPro"/>
</dbReference>
<dbReference type="Proteomes" id="UP000327157">
    <property type="component" value="Chromosome 11"/>
</dbReference>
<reference evidence="3" key="2">
    <citation type="submission" date="2019-10" db="EMBL/GenBank/DDBJ databases">
        <title>A de novo genome assembly of a pear dwarfing rootstock.</title>
        <authorList>
            <person name="Wang F."/>
            <person name="Wang J."/>
            <person name="Li S."/>
            <person name="Zhang Y."/>
            <person name="Fang M."/>
            <person name="Ma L."/>
            <person name="Zhao Y."/>
            <person name="Jiang S."/>
        </authorList>
    </citation>
    <scope>NUCLEOTIDE SEQUENCE [LARGE SCALE GENOMIC DNA]</scope>
</reference>